<keyword evidence="1" id="KW-0812">Transmembrane</keyword>
<keyword evidence="3" id="KW-1185">Reference proteome</keyword>
<dbReference type="RefSeq" id="WP_157719708.1">
    <property type="nucleotide sequence ID" value="NZ_LT629799.1"/>
</dbReference>
<dbReference type="AlphaFoldDB" id="A0A1H2LIG7"/>
<evidence type="ECO:0000256" key="1">
    <source>
        <dbReference type="SAM" id="Phobius"/>
    </source>
</evidence>
<keyword evidence="1" id="KW-1133">Transmembrane helix</keyword>
<proteinExistence type="predicted"/>
<keyword evidence="1" id="KW-0472">Membrane</keyword>
<reference evidence="3" key="1">
    <citation type="submission" date="2016-10" db="EMBL/GenBank/DDBJ databases">
        <authorList>
            <person name="Varghese N."/>
            <person name="Submissions S."/>
        </authorList>
    </citation>
    <scope>NUCLEOTIDE SEQUENCE [LARGE SCALE GENOMIC DNA]</scope>
    <source>
        <strain evidence="3">DSM 21743</strain>
    </source>
</reference>
<dbReference type="STRING" id="546874.SAMN04488544_0205"/>
<dbReference type="Proteomes" id="UP000198825">
    <property type="component" value="Chromosome I"/>
</dbReference>
<dbReference type="EMBL" id="LT629799">
    <property type="protein sequence ID" value="SDU80535.1"/>
    <property type="molecule type" value="Genomic_DNA"/>
</dbReference>
<protein>
    <submittedName>
        <fullName evidence="2">Uncharacterized protein</fullName>
    </submittedName>
</protein>
<name>A0A1H2LIG7_9ACTN</name>
<evidence type="ECO:0000313" key="2">
    <source>
        <dbReference type="EMBL" id="SDU80535.1"/>
    </source>
</evidence>
<evidence type="ECO:0000313" key="3">
    <source>
        <dbReference type="Proteomes" id="UP000198825"/>
    </source>
</evidence>
<gene>
    <name evidence="2" type="ORF">SAMN04488544_0205</name>
</gene>
<organism evidence="2 3">
    <name type="scientific">Microlunatus sagamiharensis</name>
    <dbReference type="NCBI Taxonomy" id="546874"/>
    <lineage>
        <taxon>Bacteria</taxon>
        <taxon>Bacillati</taxon>
        <taxon>Actinomycetota</taxon>
        <taxon>Actinomycetes</taxon>
        <taxon>Propionibacteriales</taxon>
        <taxon>Propionibacteriaceae</taxon>
        <taxon>Microlunatus</taxon>
    </lineage>
</organism>
<accession>A0A1H2LIG7</accession>
<sequence>MKRFDVVALIAGVCFACLALAVLSDALLAPLSWAVVKVVAPLVLVAVGVVGLALSRRS</sequence>
<feature type="transmembrane region" description="Helical" evidence="1">
    <location>
        <begin position="31"/>
        <end position="54"/>
    </location>
</feature>